<dbReference type="OrthoDB" id="9761899at2"/>
<dbReference type="Proteomes" id="UP000199544">
    <property type="component" value="Unassembled WGS sequence"/>
</dbReference>
<dbReference type="EMBL" id="FNHW01000001">
    <property type="protein sequence ID" value="SDM72398.1"/>
    <property type="molecule type" value="Genomic_DNA"/>
</dbReference>
<proteinExistence type="predicted"/>
<dbReference type="Pfam" id="PF01257">
    <property type="entry name" value="2Fe-2S_thioredx"/>
    <property type="match status" value="1"/>
</dbReference>
<dbReference type="RefSeq" id="WP_090233796.1">
    <property type="nucleotide sequence ID" value="NZ_FNHW01000001.1"/>
</dbReference>
<name>A0A1G9VJE3_9BACL</name>
<evidence type="ECO:0000313" key="2">
    <source>
        <dbReference type="Proteomes" id="UP000199544"/>
    </source>
</evidence>
<dbReference type="CDD" id="cd02980">
    <property type="entry name" value="TRX_Fd_family"/>
    <property type="match status" value="1"/>
</dbReference>
<dbReference type="STRING" id="459525.SAMN04488137_1630"/>
<dbReference type="InterPro" id="IPR036249">
    <property type="entry name" value="Thioredoxin-like_sf"/>
</dbReference>
<organism evidence="1 2">
    <name type="scientific">Fictibacillus solisalsi</name>
    <dbReference type="NCBI Taxonomy" id="459525"/>
    <lineage>
        <taxon>Bacteria</taxon>
        <taxon>Bacillati</taxon>
        <taxon>Bacillota</taxon>
        <taxon>Bacilli</taxon>
        <taxon>Bacillales</taxon>
        <taxon>Fictibacillaceae</taxon>
        <taxon>Fictibacillus</taxon>
    </lineage>
</organism>
<dbReference type="SUPFAM" id="SSF52833">
    <property type="entry name" value="Thioredoxin-like"/>
    <property type="match status" value="1"/>
</dbReference>
<gene>
    <name evidence="1" type="ORF">SAMN04488137_1630</name>
</gene>
<accession>A0A1G9VJE3</accession>
<keyword evidence="2" id="KW-1185">Reference proteome</keyword>
<dbReference type="AlphaFoldDB" id="A0A1G9VJE3"/>
<dbReference type="Gene3D" id="3.40.30.10">
    <property type="entry name" value="Glutaredoxin"/>
    <property type="match status" value="1"/>
</dbReference>
<reference evidence="2" key="1">
    <citation type="submission" date="2016-10" db="EMBL/GenBank/DDBJ databases">
        <authorList>
            <person name="Varghese N."/>
            <person name="Submissions S."/>
        </authorList>
    </citation>
    <scope>NUCLEOTIDE SEQUENCE [LARGE SCALE GENOMIC DNA]</scope>
    <source>
        <strain evidence="2">CGMCC 1.6854</strain>
    </source>
</reference>
<protein>
    <submittedName>
        <fullName evidence="1">(2Fe-2S) ferredoxin</fullName>
    </submittedName>
</protein>
<evidence type="ECO:0000313" key="1">
    <source>
        <dbReference type="EMBL" id="SDM72398.1"/>
    </source>
</evidence>
<sequence length="114" mass="12754">MELSGVNKHVLLCNGASCKRKGAEETTKAIRSEIKDQGLSDDIHTTLTLCNGRCQDGPTVVVYPDGDWYKHMTPKLGYKLIQTISQNQKLQECIAYSFNGKKFVSSTEQKKEND</sequence>